<dbReference type="PROSITE" id="PS00108">
    <property type="entry name" value="PROTEIN_KINASE_ST"/>
    <property type="match status" value="1"/>
</dbReference>
<sequence length="436" mass="51226">MYDQNNPLQVIQLRGNKVNQGQNMTYECQLSTLLGYGINRAYVGVDNFGKKVAIKEHHNEEAMRKEIQILEQLNHPNIVQYLDSCNLFHQTNQYHSEWNGYICMELGIYDLCTYKQKKFPIGKELVDQMLTALAYLQKQKIAHCDIKPQNILVMQTNPIVFKICDFASSKMEESELTERSEVQQAQKGHTRAKKQKKSYEKSFVQIGTNQYMSPEMINKNVQNYYLSDVFSLGLVFLYVFRDYSLNQADREQLKEQKISQEIQDKINENEDDIQRILNQMIQFDPQDRLDFINLLDFWNQNRKKVKKQEYKFTPVRMNSTESKFLSIQQIQNQRAQVFRLPQLIIKRGQRNQYSQHYQSSTPQKDNLTIDRVGHSYSKPKKLQQISPSNNYFMKPPKTPIKSKASSPTKSMASNKLQQTQHKEERNTFSIKAIQGI</sequence>
<feature type="compositionally biased region" description="Polar residues" evidence="1">
    <location>
        <begin position="403"/>
        <end position="419"/>
    </location>
</feature>
<organism evidence="3 4">
    <name type="scientific">Paramecium octaurelia</name>
    <dbReference type="NCBI Taxonomy" id="43137"/>
    <lineage>
        <taxon>Eukaryota</taxon>
        <taxon>Sar</taxon>
        <taxon>Alveolata</taxon>
        <taxon>Ciliophora</taxon>
        <taxon>Intramacronucleata</taxon>
        <taxon>Oligohymenophorea</taxon>
        <taxon>Peniculida</taxon>
        <taxon>Parameciidae</taxon>
        <taxon>Paramecium</taxon>
    </lineage>
</organism>
<dbReference type="CDD" id="cd00180">
    <property type="entry name" value="PKc"/>
    <property type="match status" value="1"/>
</dbReference>
<evidence type="ECO:0000256" key="1">
    <source>
        <dbReference type="SAM" id="MobiDB-lite"/>
    </source>
</evidence>
<protein>
    <recommendedName>
        <fullName evidence="2">Protein kinase domain-containing protein</fullName>
    </recommendedName>
</protein>
<dbReference type="PANTHER" id="PTHR44167:SF24">
    <property type="entry name" value="SERINE_THREONINE-PROTEIN KINASE CHK2"/>
    <property type="match status" value="1"/>
</dbReference>
<dbReference type="EMBL" id="CAJJDP010000128">
    <property type="protein sequence ID" value="CAD8202749.1"/>
    <property type="molecule type" value="Genomic_DNA"/>
</dbReference>
<dbReference type="Proteomes" id="UP000683925">
    <property type="component" value="Unassembled WGS sequence"/>
</dbReference>
<dbReference type="InterPro" id="IPR000719">
    <property type="entry name" value="Prot_kinase_dom"/>
</dbReference>
<dbReference type="GO" id="GO:0005524">
    <property type="term" value="F:ATP binding"/>
    <property type="evidence" value="ECO:0007669"/>
    <property type="project" value="InterPro"/>
</dbReference>
<dbReference type="SMART" id="SM00220">
    <property type="entry name" value="S_TKc"/>
    <property type="match status" value="1"/>
</dbReference>
<reference evidence="3" key="1">
    <citation type="submission" date="2021-01" db="EMBL/GenBank/DDBJ databases">
        <authorList>
            <consortium name="Genoscope - CEA"/>
            <person name="William W."/>
        </authorList>
    </citation>
    <scope>NUCLEOTIDE SEQUENCE</scope>
</reference>
<feature type="region of interest" description="Disordered" evidence="1">
    <location>
        <begin position="177"/>
        <end position="196"/>
    </location>
</feature>
<dbReference type="PANTHER" id="PTHR44167">
    <property type="entry name" value="OVARIAN-SPECIFIC SERINE/THREONINE-PROTEIN KINASE LOK-RELATED"/>
    <property type="match status" value="1"/>
</dbReference>
<evidence type="ECO:0000313" key="4">
    <source>
        <dbReference type="Proteomes" id="UP000683925"/>
    </source>
</evidence>
<name>A0A8S1XNN4_PAROT</name>
<dbReference type="OMA" id="EWNGYIC"/>
<dbReference type="OrthoDB" id="4062651at2759"/>
<comment type="caution">
    <text evidence="3">The sequence shown here is derived from an EMBL/GenBank/DDBJ whole genome shotgun (WGS) entry which is preliminary data.</text>
</comment>
<dbReference type="InterPro" id="IPR008271">
    <property type="entry name" value="Ser/Thr_kinase_AS"/>
</dbReference>
<dbReference type="Pfam" id="PF00069">
    <property type="entry name" value="Pkinase"/>
    <property type="match status" value="1"/>
</dbReference>
<dbReference type="AlphaFoldDB" id="A0A8S1XNN4"/>
<proteinExistence type="predicted"/>
<dbReference type="GO" id="GO:0005737">
    <property type="term" value="C:cytoplasm"/>
    <property type="evidence" value="ECO:0007669"/>
    <property type="project" value="TreeGrafter"/>
</dbReference>
<dbReference type="GO" id="GO:0004674">
    <property type="term" value="F:protein serine/threonine kinase activity"/>
    <property type="evidence" value="ECO:0007669"/>
    <property type="project" value="TreeGrafter"/>
</dbReference>
<dbReference type="PROSITE" id="PS50011">
    <property type="entry name" value="PROTEIN_KINASE_DOM"/>
    <property type="match status" value="1"/>
</dbReference>
<evidence type="ECO:0000313" key="3">
    <source>
        <dbReference type="EMBL" id="CAD8202749.1"/>
    </source>
</evidence>
<feature type="domain" description="Protein kinase" evidence="2">
    <location>
        <begin position="28"/>
        <end position="313"/>
    </location>
</feature>
<accession>A0A8S1XNN4</accession>
<feature type="region of interest" description="Disordered" evidence="1">
    <location>
        <begin position="386"/>
        <end position="428"/>
    </location>
</feature>
<gene>
    <name evidence="3" type="ORF">POCTA_138.1.T1280065</name>
</gene>
<evidence type="ECO:0000259" key="2">
    <source>
        <dbReference type="PROSITE" id="PS50011"/>
    </source>
</evidence>
<keyword evidence="4" id="KW-1185">Reference proteome</keyword>
<dbReference type="GO" id="GO:0044773">
    <property type="term" value="P:mitotic DNA damage checkpoint signaling"/>
    <property type="evidence" value="ECO:0007669"/>
    <property type="project" value="TreeGrafter"/>
</dbReference>
<dbReference type="GO" id="GO:0005634">
    <property type="term" value="C:nucleus"/>
    <property type="evidence" value="ECO:0007669"/>
    <property type="project" value="TreeGrafter"/>
</dbReference>